<gene>
    <name evidence="1" type="ORF">FPZ49_27915</name>
</gene>
<evidence type="ECO:0000313" key="2">
    <source>
        <dbReference type="Proteomes" id="UP000317036"/>
    </source>
</evidence>
<comment type="caution">
    <text evidence="1">The sequence shown here is derived from an EMBL/GenBank/DDBJ whole genome shotgun (WGS) entry which is preliminary data.</text>
</comment>
<keyword evidence="2" id="KW-1185">Reference proteome</keyword>
<name>A0A559K3F6_9BACL</name>
<evidence type="ECO:0000313" key="1">
    <source>
        <dbReference type="EMBL" id="TVY06675.1"/>
    </source>
</evidence>
<proteinExistence type="predicted"/>
<accession>A0A559K3F6</accession>
<sequence>MSEMGRSMMTRKGFYTKVGQDFVGVYSSSEGPKMFINREVYELMSPWWDVEMVAGRNQHIINFYWRGEVKLSVKCQADNNVFMTLYDYLNCRMKTIRNA</sequence>
<dbReference type="OrthoDB" id="2655397at2"/>
<dbReference type="RefSeq" id="WP_144853346.1">
    <property type="nucleotide sequence ID" value="NZ_VNJI01000050.1"/>
</dbReference>
<reference evidence="1 2" key="1">
    <citation type="submission" date="2019-07" db="EMBL/GenBank/DDBJ databases">
        <authorList>
            <person name="Kim J."/>
        </authorList>
    </citation>
    <scope>NUCLEOTIDE SEQUENCE [LARGE SCALE GENOMIC DNA]</scope>
    <source>
        <strain evidence="1 2">JC52</strain>
    </source>
</reference>
<dbReference type="EMBL" id="VNJI01000050">
    <property type="protein sequence ID" value="TVY06675.1"/>
    <property type="molecule type" value="Genomic_DNA"/>
</dbReference>
<dbReference type="Proteomes" id="UP000317036">
    <property type="component" value="Unassembled WGS sequence"/>
</dbReference>
<organism evidence="1 2">
    <name type="scientific">Paenibacillus cremeus</name>
    <dbReference type="NCBI Taxonomy" id="2163881"/>
    <lineage>
        <taxon>Bacteria</taxon>
        <taxon>Bacillati</taxon>
        <taxon>Bacillota</taxon>
        <taxon>Bacilli</taxon>
        <taxon>Bacillales</taxon>
        <taxon>Paenibacillaceae</taxon>
        <taxon>Paenibacillus</taxon>
    </lineage>
</organism>
<dbReference type="AlphaFoldDB" id="A0A559K3F6"/>
<protein>
    <submittedName>
        <fullName evidence="1">Uncharacterized protein</fullName>
    </submittedName>
</protein>